<keyword evidence="1" id="KW-0812">Transmembrane</keyword>
<name>A0A6S6SH32_9BACT</name>
<keyword evidence="1" id="KW-1133">Transmembrane helix</keyword>
<dbReference type="AlphaFoldDB" id="A0A6S6SH32"/>
<organism evidence="2">
    <name type="scientific">uncultured Aureispira sp</name>
    <dbReference type="NCBI Taxonomy" id="1331704"/>
    <lineage>
        <taxon>Bacteria</taxon>
        <taxon>Pseudomonadati</taxon>
        <taxon>Bacteroidota</taxon>
        <taxon>Saprospiria</taxon>
        <taxon>Saprospirales</taxon>
        <taxon>Saprospiraceae</taxon>
        <taxon>Aureispira</taxon>
        <taxon>environmental samples</taxon>
    </lineage>
</organism>
<keyword evidence="1" id="KW-0472">Membrane</keyword>
<evidence type="ECO:0000256" key="1">
    <source>
        <dbReference type="SAM" id="Phobius"/>
    </source>
</evidence>
<evidence type="ECO:0000313" key="2">
    <source>
        <dbReference type="EMBL" id="CAA6802108.1"/>
    </source>
</evidence>
<reference evidence="2" key="1">
    <citation type="submission" date="2020-01" db="EMBL/GenBank/DDBJ databases">
        <authorList>
            <person name="Meier V. D."/>
            <person name="Meier V D."/>
        </authorList>
    </citation>
    <scope>NUCLEOTIDE SEQUENCE</scope>
    <source>
        <strain evidence="2">HLG_WM_MAG_10</strain>
    </source>
</reference>
<sequence>MKKNGLQYYFILAFLGGSIMLLSFYEEEKSLWGKIDAPDLEYQIMLYQKDRIMHQAPEILVYFQKKNSQNLRPVGNILLPEDNRNELTYEYEWSRTGVLMLMVNCDKCMIEQRKYAIDIVKNQAVLREVITDGNRSV</sequence>
<dbReference type="EMBL" id="CACVAQ010000072">
    <property type="protein sequence ID" value="CAA6802108.1"/>
    <property type="molecule type" value="Genomic_DNA"/>
</dbReference>
<proteinExistence type="predicted"/>
<gene>
    <name evidence="2" type="ORF">HELGO_WM31465</name>
</gene>
<protein>
    <submittedName>
        <fullName evidence="2">Uncharacterized protein</fullName>
    </submittedName>
</protein>
<accession>A0A6S6SH32</accession>
<feature type="transmembrane region" description="Helical" evidence="1">
    <location>
        <begin position="6"/>
        <end position="25"/>
    </location>
</feature>